<feature type="transmembrane region" description="Helical" evidence="7">
    <location>
        <begin position="38"/>
        <end position="59"/>
    </location>
</feature>
<keyword evidence="6 7" id="KW-0472">Membrane</keyword>
<feature type="transmembrane region" description="Helical" evidence="7">
    <location>
        <begin position="245"/>
        <end position="265"/>
    </location>
</feature>
<feature type="transmembrane region" description="Helical" evidence="7">
    <location>
        <begin position="138"/>
        <end position="161"/>
    </location>
</feature>
<proteinExistence type="predicted"/>
<feature type="transmembrane region" description="Helical" evidence="7">
    <location>
        <begin position="212"/>
        <end position="233"/>
    </location>
</feature>
<evidence type="ECO:0000313" key="9">
    <source>
        <dbReference type="EMBL" id="MCS7478647.1"/>
    </source>
</evidence>
<dbReference type="EMBL" id="JANYMP010000007">
    <property type="protein sequence ID" value="MCS7478647.1"/>
    <property type="molecule type" value="Genomic_DNA"/>
</dbReference>
<keyword evidence="2" id="KW-0813">Transport</keyword>
<feature type="transmembrane region" description="Helical" evidence="7">
    <location>
        <begin position="167"/>
        <end position="187"/>
    </location>
</feature>
<feature type="transmembrane region" description="Helical" evidence="7">
    <location>
        <begin position="277"/>
        <end position="296"/>
    </location>
</feature>
<dbReference type="PANTHER" id="PTHR23517:SF2">
    <property type="entry name" value="MULTIDRUG RESISTANCE PROTEIN MDTH"/>
    <property type="match status" value="1"/>
</dbReference>
<dbReference type="InterPro" id="IPR036259">
    <property type="entry name" value="MFS_trans_sf"/>
</dbReference>
<reference evidence="9" key="1">
    <citation type="submission" date="2022-08" db="EMBL/GenBank/DDBJ databases">
        <authorList>
            <person name="Tistechok S."/>
            <person name="Samborskyy M."/>
            <person name="Roman I."/>
        </authorList>
    </citation>
    <scope>NUCLEOTIDE SEQUENCE</scope>
    <source>
        <strain evidence="9">DSM 103496</strain>
    </source>
</reference>
<feature type="transmembrane region" description="Helical" evidence="7">
    <location>
        <begin position="365"/>
        <end position="384"/>
    </location>
</feature>
<dbReference type="GO" id="GO:0022857">
    <property type="term" value="F:transmembrane transporter activity"/>
    <property type="evidence" value="ECO:0007669"/>
    <property type="project" value="InterPro"/>
</dbReference>
<dbReference type="PANTHER" id="PTHR23517">
    <property type="entry name" value="RESISTANCE PROTEIN MDTM, PUTATIVE-RELATED-RELATED"/>
    <property type="match status" value="1"/>
</dbReference>
<evidence type="ECO:0000256" key="1">
    <source>
        <dbReference type="ARBA" id="ARBA00004651"/>
    </source>
</evidence>
<evidence type="ECO:0000256" key="3">
    <source>
        <dbReference type="ARBA" id="ARBA00022475"/>
    </source>
</evidence>
<dbReference type="SUPFAM" id="SSF103473">
    <property type="entry name" value="MFS general substrate transporter"/>
    <property type="match status" value="1"/>
</dbReference>
<dbReference type="GO" id="GO:0005886">
    <property type="term" value="C:plasma membrane"/>
    <property type="evidence" value="ECO:0007669"/>
    <property type="project" value="UniProtKB-SubCell"/>
</dbReference>
<dbReference type="Gene3D" id="1.20.1250.20">
    <property type="entry name" value="MFS general substrate transporter like domains"/>
    <property type="match status" value="1"/>
</dbReference>
<gene>
    <name evidence="9" type="ORF">NZH93_17435</name>
</gene>
<organism evidence="9 10">
    <name type="scientific">Umezawaea endophytica</name>
    <dbReference type="NCBI Taxonomy" id="1654476"/>
    <lineage>
        <taxon>Bacteria</taxon>
        <taxon>Bacillati</taxon>
        <taxon>Actinomycetota</taxon>
        <taxon>Actinomycetes</taxon>
        <taxon>Pseudonocardiales</taxon>
        <taxon>Pseudonocardiaceae</taxon>
        <taxon>Umezawaea</taxon>
    </lineage>
</organism>
<accession>A0A9X2VLC8</accession>
<dbReference type="InterPro" id="IPR020846">
    <property type="entry name" value="MFS_dom"/>
</dbReference>
<feature type="transmembrane region" description="Helical" evidence="7">
    <location>
        <begin position="103"/>
        <end position="126"/>
    </location>
</feature>
<evidence type="ECO:0000313" key="10">
    <source>
        <dbReference type="Proteomes" id="UP001141259"/>
    </source>
</evidence>
<dbReference type="RefSeq" id="WP_259624151.1">
    <property type="nucleotide sequence ID" value="NZ_JANYMP010000007.1"/>
</dbReference>
<keyword evidence="3" id="KW-1003">Cell membrane</keyword>
<evidence type="ECO:0000259" key="8">
    <source>
        <dbReference type="PROSITE" id="PS50850"/>
    </source>
</evidence>
<keyword evidence="5 7" id="KW-1133">Transmembrane helix</keyword>
<evidence type="ECO:0000256" key="5">
    <source>
        <dbReference type="ARBA" id="ARBA00022989"/>
    </source>
</evidence>
<sequence length="397" mass="41088">MTTLRSVRRFPLPVRLLLVNQFGVNTGFYLLIPYLATYLGGGLGLSAATIGVVLGVRTLSQQGLFLVGGTAADRLGPRRVIIVGCALRAVGFGLFAVGESVAVLLAASVLSGLAGALFNPAVRAYIAVEAREADRAEAFALFAVFGQAGALAGPVLGSALLLWDFRVAALVAAGIFLVLTVAQAAVLPSRPVPARRGTVLGDWRECLANRRFVAFTLALTGMFALQNQLYLVLPLQAQRATGSASVVALIFLVSTVATLGLQVRITRALSARRARGPAIALGLAVMGSGFVATAVADGVVPVLIATFLLSVGVMIAQPFVYELVPGFGRDELAGTYFGMFYLASGVVAALANAAIGWTIGAAGWLTSPLCVAIGLVCAAGVAWLHRRGALTRPEVAR</sequence>
<feature type="transmembrane region" description="Helical" evidence="7">
    <location>
        <begin position="302"/>
        <end position="324"/>
    </location>
</feature>
<dbReference type="PROSITE" id="PS50850">
    <property type="entry name" value="MFS"/>
    <property type="match status" value="1"/>
</dbReference>
<evidence type="ECO:0000256" key="4">
    <source>
        <dbReference type="ARBA" id="ARBA00022692"/>
    </source>
</evidence>
<keyword evidence="10" id="KW-1185">Reference proteome</keyword>
<evidence type="ECO:0000256" key="2">
    <source>
        <dbReference type="ARBA" id="ARBA00022448"/>
    </source>
</evidence>
<comment type="subcellular location">
    <subcellularLocation>
        <location evidence="1">Cell membrane</location>
        <topology evidence="1">Multi-pass membrane protein</topology>
    </subcellularLocation>
</comment>
<comment type="caution">
    <text evidence="9">The sequence shown here is derived from an EMBL/GenBank/DDBJ whole genome shotgun (WGS) entry which is preliminary data.</text>
</comment>
<dbReference type="InterPro" id="IPR011701">
    <property type="entry name" value="MFS"/>
</dbReference>
<feature type="transmembrane region" description="Helical" evidence="7">
    <location>
        <begin position="336"/>
        <end position="359"/>
    </location>
</feature>
<evidence type="ECO:0000256" key="6">
    <source>
        <dbReference type="ARBA" id="ARBA00023136"/>
    </source>
</evidence>
<dbReference type="Proteomes" id="UP001141259">
    <property type="component" value="Unassembled WGS sequence"/>
</dbReference>
<feature type="domain" description="Major facilitator superfamily (MFS) profile" evidence="8">
    <location>
        <begin position="13"/>
        <end position="392"/>
    </location>
</feature>
<name>A0A9X2VLC8_9PSEU</name>
<keyword evidence="4 7" id="KW-0812">Transmembrane</keyword>
<protein>
    <submittedName>
        <fullName evidence="9">MFS transporter</fullName>
    </submittedName>
</protein>
<dbReference type="InterPro" id="IPR050171">
    <property type="entry name" value="MFS_Transporters"/>
</dbReference>
<evidence type="ECO:0000256" key="7">
    <source>
        <dbReference type="SAM" id="Phobius"/>
    </source>
</evidence>
<dbReference type="Pfam" id="PF07690">
    <property type="entry name" value="MFS_1"/>
    <property type="match status" value="1"/>
</dbReference>
<dbReference type="AlphaFoldDB" id="A0A9X2VLC8"/>